<organism evidence="2 3">
    <name type="scientific">Niallia circulans</name>
    <name type="common">Bacillus circulans</name>
    <dbReference type="NCBI Taxonomy" id="1397"/>
    <lineage>
        <taxon>Bacteria</taxon>
        <taxon>Bacillati</taxon>
        <taxon>Bacillota</taxon>
        <taxon>Bacilli</taxon>
        <taxon>Bacillales</taxon>
        <taxon>Bacillaceae</taxon>
        <taxon>Niallia</taxon>
    </lineage>
</organism>
<evidence type="ECO:0000256" key="1">
    <source>
        <dbReference type="SAM" id="Phobius"/>
    </source>
</evidence>
<dbReference type="AlphaFoldDB" id="A0A0J1IA73"/>
<evidence type="ECO:0000313" key="2">
    <source>
        <dbReference type="EMBL" id="KLV22853.1"/>
    </source>
</evidence>
<keyword evidence="1" id="KW-1133">Transmembrane helix</keyword>
<dbReference type="EMBL" id="LDPH01000028">
    <property type="protein sequence ID" value="KLV22853.1"/>
    <property type="molecule type" value="Genomic_DNA"/>
</dbReference>
<comment type="caution">
    <text evidence="2">The sequence shown here is derived from an EMBL/GenBank/DDBJ whole genome shotgun (WGS) entry which is preliminary data.</text>
</comment>
<accession>A0A0J1IA73</accession>
<name>A0A0J1IA73_NIACI</name>
<sequence length="101" mass="11720">MSQKDLRVCPKCLNEKNIADKTCSYCKEKSIVIKDGVILNFLLFFVLMVIQLVAYTYNASSQDKLLIGFFSMLLLILTNILVFVALKKFEEKNKYRRSNKN</sequence>
<protein>
    <submittedName>
        <fullName evidence="2">Uncharacterized protein</fullName>
    </submittedName>
</protein>
<dbReference type="OrthoDB" id="9871789at2"/>
<feature type="transmembrane region" description="Helical" evidence="1">
    <location>
        <begin position="37"/>
        <end position="59"/>
    </location>
</feature>
<gene>
    <name evidence="2" type="ORF">ABW02_20405</name>
</gene>
<feature type="transmembrane region" description="Helical" evidence="1">
    <location>
        <begin position="65"/>
        <end position="86"/>
    </location>
</feature>
<dbReference type="Proteomes" id="UP000036045">
    <property type="component" value="Unassembled WGS sequence"/>
</dbReference>
<keyword evidence="1" id="KW-0472">Membrane</keyword>
<dbReference type="PATRIC" id="fig|1397.4.peg.2839"/>
<evidence type="ECO:0000313" key="3">
    <source>
        <dbReference type="Proteomes" id="UP000036045"/>
    </source>
</evidence>
<proteinExistence type="predicted"/>
<keyword evidence="1" id="KW-0812">Transmembrane</keyword>
<reference evidence="2 3" key="1">
    <citation type="submission" date="2015-05" db="EMBL/GenBank/DDBJ databases">
        <title>Whole genome sequence and identification of bacterial endophytes from Costus igneus.</title>
        <authorList>
            <person name="Lee Y.P."/>
            <person name="Gan H.M."/>
            <person name="Eng W."/>
            <person name="Wheatley M.S."/>
            <person name="Caraballo A."/>
            <person name="Polter S."/>
            <person name="Savka M.A."/>
            <person name="Hudson A.O."/>
        </authorList>
    </citation>
    <scope>NUCLEOTIDE SEQUENCE [LARGE SCALE GENOMIC DNA]</scope>
    <source>
        <strain evidence="2 3">RIT379</strain>
    </source>
</reference>
<keyword evidence="3" id="KW-1185">Reference proteome</keyword>
<dbReference type="RefSeq" id="WP_016204188.1">
    <property type="nucleotide sequence ID" value="NZ_JADYUA010000031.1"/>
</dbReference>